<dbReference type="EMBL" id="CP003985">
    <property type="protein sequence ID" value="AGF77271.1"/>
    <property type="molecule type" value="Genomic_DNA"/>
</dbReference>
<evidence type="ECO:0008006" key="3">
    <source>
        <dbReference type="Google" id="ProtNLM"/>
    </source>
</evidence>
<dbReference type="AlphaFoldDB" id="M1PLB5"/>
<evidence type="ECO:0000313" key="2">
    <source>
        <dbReference type="Proteomes" id="UP000011721"/>
    </source>
</evidence>
<accession>M1PLB5</accession>
<reference evidence="2" key="1">
    <citation type="journal article" date="2013" name="Stand. Genomic Sci.">
        <title>Complete genome sequence of Desulfocapsa sulfexigens, a marine deltaproteobacterium specialized in disproportionating inorganic sulfur compounds.</title>
        <authorList>
            <person name="Finster K.W."/>
            <person name="Kjeldsen K.U."/>
            <person name="Kube M."/>
            <person name="Reinhardt R."/>
            <person name="Mussmann M."/>
            <person name="Amann R."/>
            <person name="Schreiber L."/>
        </authorList>
    </citation>
    <scope>NUCLEOTIDE SEQUENCE [LARGE SCALE GENOMIC DNA]</scope>
    <source>
        <strain evidence="2">DSM 10523 / SB164P1</strain>
    </source>
</reference>
<sequence>MFSRKQFIYITLLCVTSLIQTGCSISYSLEKSSDSVSASLDSITSITSISTSSSGGSEEEAKINATGTVYEEDVAAVTVLYVSREKTTDDYQRQVTAIAKNHGISDWEQEESTFLAMGKGLRRAGVSEDSITNLPFFRSIAKSSNYSSVIKGYKM</sequence>
<organism evidence="1 2">
    <name type="scientific">Desulfocapsa sulfexigens (strain DSM 10523 / SB164P1)</name>
    <dbReference type="NCBI Taxonomy" id="1167006"/>
    <lineage>
        <taxon>Bacteria</taxon>
        <taxon>Pseudomonadati</taxon>
        <taxon>Thermodesulfobacteriota</taxon>
        <taxon>Desulfobulbia</taxon>
        <taxon>Desulfobulbales</taxon>
        <taxon>Desulfocapsaceae</taxon>
        <taxon>Desulfocapsa</taxon>
    </lineage>
</organism>
<protein>
    <recommendedName>
        <fullName evidence="3">Lipoprotein</fullName>
    </recommendedName>
</protein>
<dbReference type="NCBIfam" id="NF033171">
    <property type="entry name" value="lipo_LIC11139"/>
    <property type="match status" value="1"/>
</dbReference>
<dbReference type="HOGENOM" id="CLU_1692686_0_0_7"/>
<evidence type="ECO:0000313" key="1">
    <source>
        <dbReference type="EMBL" id="AGF77271.1"/>
    </source>
</evidence>
<proteinExistence type="predicted"/>
<dbReference type="RefSeq" id="WP_015402967.1">
    <property type="nucleotide sequence ID" value="NC_020304.1"/>
</dbReference>
<gene>
    <name evidence="1" type="ordered locus">UWK_00691</name>
</gene>
<dbReference type="KEGG" id="dsf:UWK_00691"/>
<name>M1PLB5_DESSD</name>
<dbReference type="Proteomes" id="UP000011721">
    <property type="component" value="Chromosome"/>
</dbReference>
<keyword evidence="2" id="KW-1185">Reference proteome</keyword>